<dbReference type="PRINTS" id="PR00337">
    <property type="entry name" value="LEUILEVALBP"/>
</dbReference>
<gene>
    <name evidence="7" type="ORF">JOF36_005100</name>
</gene>
<dbReference type="PANTHER" id="PTHR47235:SF1">
    <property type="entry name" value="BLR6548 PROTEIN"/>
    <property type="match status" value="1"/>
</dbReference>
<dbReference type="PANTHER" id="PTHR47235">
    <property type="entry name" value="BLR6548 PROTEIN"/>
    <property type="match status" value="1"/>
</dbReference>
<keyword evidence="8" id="KW-1185">Reference proteome</keyword>
<keyword evidence="2" id="KW-0813">Transport</keyword>
<name>A0ABS4VZM2_9PSEU</name>
<comment type="similarity">
    <text evidence="1">Belongs to the leucine-binding protein family.</text>
</comment>
<reference evidence="7 8" key="1">
    <citation type="submission" date="2021-03" db="EMBL/GenBank/DDBJ databases">
        <title>Sequencing the genomes of 1000 actinobacteria strains.</title>
        <authorList>
            <person name="Klenk H.-P."/>
        </authorList>
    </citation>
    <scope>NUCLEOTIDE SEQUENCE [LARGE SCALE GENOMIC DNA]</scope>
    <source>
        <strain evidence="7 8">DSM 45256</strain>
    </source>
</reference>
<evidence type="ECO:0000313" key="7">
    <source>
        <dbReference type="EMBL" id="MBP2369404.1"/>
    </source>
</evidence>
<evidence type="ECO:0000256" key="1">
    <source>
        <dbReference type="ARBA" id="ARBA00010062"/>
    </source>
</evidence>
<dbReference type="InterPro" id="IPR028082">
    <property type="entry name" value="Peripla_BP_I"/>
</dbReference>
<evidence type="ECO:0000313" key="8">
    <source>
        <dbReference type="Proteomes" id="UP001519295"/>
    </source>
</evidence>
<organism evidence="7 8">
    <name type="scientific">Pseudonocardia parietis</name>
    <dbReference type="NCBI Taxonomy" id="570936"/>
    <lineage>
        <taxon>Bacteria</taxon>
        <taxon>Bacillati</taxon>
        <taxon>Actinomycetota</taxon>
        <taxon>Actinomycetes</taxon>
        <taxon>Pseudonocardiales</taxon>
        <taxon>Pseudonocardiaceae</taxon>
        <taxon>Pseudonocardia</taxon>
    </lineage>
</organism>
<protein>
    <submittedName>
        <fullName evidence="7">Branched-chain amino acid transport system substrate-binding protein</fullName>
    </submittedName>
</protein>
<dbReference type="Gene3D" id="3.40.50.2300">
    <property type="match status" value="2"/>
</dbReference>
<dbReference type="Pfam" id="PF13458">
    <property type="entry name" value="Peripla_BP_6"/>
    <property type="match status" value="1"/>
</dbReference>
<dbReference type="Proteomes" id="UP001519295">
    <property type="component" value="Unassembled WGS sequence"/>
</dbReference>
<evidence type="ECO:0000256" key="5">
    <source>
        <dbReference type="SAM" id="SignalP"/>
    </source>
</evidence>
<proteinExistence type="inferred from homology"/>
<keyword evidence="3 5" id="KW-0732">Signal</keyword>
<feature type="domain" description="Leucine-binding protein" evidence="6">
    <location>
        <begin position="43"/>
        <end position="356"/>
    </location>
</feature>
<dbReference type="EMBL" id="JAGINU010000001">
    <property type="protein sequence ID" value="MBP2369404.1"/>
    <property type="molecule type" value="Genomic_DNA"/>
</dbReference>
<keyword evidence="4" id="KW-0029">Amino-acid transport</keyword>
<feature type="signal peptide" evidence="5">
    <location>
        <begin position="1"/>
        <end position="21"/>
    </location>
</feature>
<evidence type="ECO:0000256" key="4">
    <source>
        <dbReference type="ARBA" id="ARBA00022970"/>
    </source>
</evidence>
<evidence type="ECO:0000256" key="2">
    <source>
        <dbReference type="ARBA" id="ARBA00022448"/>
    </source>
</evidence>
<sequence length="402" mass="41544">MPRSRPFLVGCLAALTLTVTACGNITTGEAGGEAAPPGITDSTIKLGTSMPVTGVAQLAGQGLEAGLRIAAEEINANGGIGGRQIELVVLDDGFKPDRLVANVQRLVSQEQVYALVAPSGSQALAGTYATLAQTGTPMWGPVSPPDPEQREVFLLGATRTVQARVALDHFADLGANRIAFIGQENDLGKEGNAALDQQVPRNPGMEVVARAGVQQGSTDVASAVNAVIDARPDALLVSTDNNQLALILKQLRSRGVDIPVAADQGAGGTGAQSTVGPAGEAAEGLVGAFQVDVVSTDNPEVEHWRTLAQAYDGPEATSGFSLQTYGYLKAFAEIIERAGDDVSHAHFAATAEKLAEDPIDLGSMPQIECGPLPGGHTCVQQAGLAEFRDGAWQVLKPFTAPR</sequence>
<accession>A0ABS4VZM2</accession>
<comment type="caution">
    <text evidence="7">The sequence shown here is derived from an EMBL/GenBank/DDBJ whole genome shotgun (WGS) entry which is preliminary data.</text>
</comment>
<dbReference type="SUPFAM" id="SSF53822">
    <property type="entry name" value="Periplasmic binding protein-like I"/>
    <property type="match status" value="1"/>
</dbReference>
<evidence type="ECO:0000256" key="3">
    <source>
        <dbReference type="ARBA" id="ARBA00022729"/>
    </source>
</evidence>
<dbReference type="RefSeq" id="WP_210031422.1">
    <property type="nucleotide sequence ID" value="NZ_JAGINU010000001.1"/>
</dbReference>
<dbReference type="CDD" id="cd06343">
    <property type="entry name" value="PBP1_ABC_ligand_binding-like"/>
    <property type="match status" value="1"/>
</dbReference>
<dbReference type="InterPro" id="IPR000709">
    <property type="entry name" value="Leu_Ile_Val-bd"/>
</dbReference>
<dbReference type="InterPro" id="IPR028081">
    <property type="entry name" value="Leu-bd"/>
</dbReference>
<evidence type="ECO:0000259" key="6">
    <source>
        <dbReference type="Pfam" id="PF13458"/>
    </source>
</evidence>
<dbReference type="PROSITE" id="PS51257">
    <property type="entry name" value="PROKAR_LIPOPROTEIN"/>
    <property type="match status" value="1"/>
</dbReference>
<feature type="chain" id="PRO_5045443486" evidence="5">
    <location>
        <begin position="22"/>
        <end position="402"/>
    </location>
</feature>